<dbReference type="Pfam" id="PF04199">
    <property type="entry name" value="Cyclase"/>
    <property type="match status" value="1"/>
</dbReference>
<dbReference type="AlphaFoldDB" id="A0A6A6E6H9"/>
<gene>
    <name evidence="2" type="ORF">K469DRAFT_572400</name>
</gene>
<evidence type="ECO:0000256" key="1">
    <source>
        <dbReference type="ARBA" id="ARBA00007865"/>
    </source>
</evidence>
<dbReference type="OrthoDB" id="5396at2759"/>
<protein>
    <recommendedName>
        <fullName evidence="4">Cyclase</fullName>
    </recommendedName>
</protein>
<dbReference type="GO" id="GO:0004061">
    <property type="term" value="F:arylformamidase activity"/>
    <property type="evidence" value="ECO:0007669"/>
    <property type="project" value="InterPro"/>
</dbReference>
<dbReference type="GO" id="GO:0019441">
    <property type="term" value="P:L-tryptophan catabolic process to kynurenine"/>
    <property type="evidence" value="ECO:0007669"/>
    <property type="project" value="InterPro"/>
</dbReference>
<dbReference type="SUPFAM" id="SSF102198">
    <property type="entry name" value="Putative cyclase"/>
    <property type="match status" value="1"/>
</dbReference>
<evidence type="ECO:0000313" key="3">
    <source>
        <dbReference type="Proteomes" id="UP000800200"/>
    </source>
</evidence>
<comment type="similarity">
    <text evidence="1">Belongs to the Cyclase 1 superfamily.</text>
</comment>
<evidence type="ECO:0008006" key="4">
    <source>
        <dbReference type="Google" id="ProtNLM"/>
    </source>
</evidence>
<organism evidence="2 3">
    <name type="scientific">Zopfia rhizophila CBS 207.26</name>
    <dbReference type="NCBI Taxonomy" id="1314779"/>
    <lineage>
        <taxon>Eukaryota</taxon>
        <taxon>Fungi</taxon>
        <taxon>Dikarya</taxon>
        <taxon>Ascomycota</taxon>
        <taxon>Pezizomycotina</taxon>
        <taxon>Dothideomycetes</taxon>
        <taxon>Dothideomycetes incertae sedis</taxon>
        <taxon>Zopfiaceae</taxon>
        <taxon>Zopfia</taxon>
    </lineage>
</organism>
<dbReference type="Gene3D" id="3.50.30.50">
    <property type="entry name" value="Putative cyclase"/>
    <property type="match status" value="1"/>
</dbReference>
<evidence type="ECO:0000313" key="2">
    <source>
        <dbReference type="EMBL" id="KAF2186605.1"/>
    </source>
</evidence>
<dbReference type="Proteomes" id="UP000800200">
    <property type="component" value="Unassembled WGS sequence"/>
</dbReference>
<sequence length="321" mass="36107">MTEKVLPPRPSFAELPLDKSGPRGNIWGLFGSSDELGLLNYVTPEVTREAVSEIVHGIRICTDLPLDFFSHPTFGRIGLRHEIKQLNDWAVNDDTITFNPQSTTQWDGFRHFGYQDRKRYYNGCVQADIHNTRKLGVDAWHKSGGIATRGVLLDYGRWAQERNLQPPCLETNIIAVSDLKEIASSQNVTFRPGDILFIRSGFIAAYKDLNDEGKAERAKMLHAPAIGLEQSRETLEFLWESGLVAVAGDMPTLEAWPWANEEYWLHEWLLAGWGCPIGEYFDLEKLGSECKRLGKWTFFFTSTPLHVPGGVATPANGMAIL</sequence>
<dbReference type="PANTHER" id="PTHR34861:SF11">
    <property type="entry name" value="CYCLASE"/>
    <property type="match status" value="1"/>
</dbReference>
<name>A0A6A6E6H9_9PEZI</name>
<accession>A0A6A6E6H9</accession>
<dbReference type="PANTHER" id="PTHR34861">
    <property type="match status" value="1"/>
</dbReference>
<reference evidence="2" key="1">
    <citation type="journal article" date="2020" name="Stud. Mycol.">
        <title>101 Dothideomycetes genomes: a test case for predicting lifestyles and emergence of pathogens.</title>
        <authorList>
            <person name="Haridas S."/>
            <person name="Albert R."/>
            <person name="Binder M."/>
            <person name="Bloem J."/>
            <person name="Labutti K."/>
            <person name="Salamov A."/>
            <person name="Andreopoulos B."/>
            <person name="Baker S."/>
            <person name="Barry K."/>
            <person name="Bills G."/>
            <person name="Bluhm B."/>
            <person name="Cannon C."/>
            <person name="Castanera R."/>
            <person name="Culley D."/>
            <person name="Daum C."/>
            <person name="Ezra D."/>
            <person name="Gonzalez J."/>
            <person name="Henrissat B."/>
            <person name="Kuo A."/>
            <person name="Liang C."/>
            <person name="Lipzen A."/>
            <person name="Lutzoni F."/>
            <person name="Magnuson J."/>
            <person name="Mondo S."/>
            <person name="Nolan M."/>
            <person name="Ohm R."/>
            <person name="Pangilinan J."/>
            <person name="Park H.-J."/>
            <person name="Ramirez L."/>
            <person name="Alfaro M."/>
            <person name="Sun H."/>
            <person name="Tritt A."/>
            <person name="Yoshinaga Y."/>
            <person name="Zwiers L.-H."/>
            <person name="Turgeon B."/>
            <person name="Goodwin S."/>
            <person name="Spatafora J."/>
            <person name="Crous P."/>
            <person name="Grigoriev I."/>
        </authorList>
    </citation>
    <scope>NUCLEOTIDE SEQUENCE</scope>
    <source>
        <strain evidence="2">CBS 207.26</strain>
    </source>
</reference>
<proteinExistence type="inferred from homology"/>
<dbReference type="InterPro" id="IPR007325">
    <property type="entry name" value="KFase/CYL"/>
</dbReference>
<dbReference type="InterPro" id="IPR037175">
    <property type="entry name" value="KFase_sf"/>
</dbReference>
<dbReference type="EMBL" id="ML994629">
    <property type="protein sequence ID" value="KAF2186605.1"/>
    <property type="molecule type" value="Genomic_DNA"/>
</dbReference>
<keyword evidence="3" id="KW-1185">Reference proteome</keyword>